<proteinExistence type="predicted"/>
<dbReference type="SUPFAM" id="SSF48619">
    <property type="entry name" value="Phospholipase A2, PLA2"/>
    <property type="match status" value="1"/>
</dbReference>
<accession>A0A815VBI4</accession>
<evidence type="ECO:0000313" key="1">
    <source>
        <dbReference type="EMBL" id="CAF1516753.1"/>
    </source>
</evidence>
<dbReference type="GO" id="GO:0006644">
    <property type="term" value="P:phospholipid metabolic process"/>
    <property type="evidence" value="ECO:0007669"/>
    <property type="project" value="InterPro"/>
</dbReference>
<dbReference type="EMBL" id="CAJNOR010004805">
    <property type="protein sequence ID" value="CAF1528440.1"/>
    <property type="molecule type" value="Genomic_DNA"/>
</dbReference>
<gene>
    <name evidence="1" type="ORF">EDS130_LOCUS43607</name>
    <name evidence="2" type="ORF">XAT740_LOCUS41282</name>
</gene>
<organism evidence="2 3">
    <name type="scientific">Adineta ricciae</name>
    <name type="common">Rotifer</name>
    <dbReference type="NCBI Taxonomy" id="249248"/>
    <lineage>
        <taxon>Eukaryota</taxon>
        <taxon>Metazoa</taxon>
        <taxon>Spiralia</taxon>
        <taxon>Gnathifera</taxon>
        <taxon>Rotifera</taxon>
        <taxon>Eurotatoria</taxon>
        <taxon>Bdelloidea</taxon>
        <taxon>Adinetida</taxon>
        <taxon>Adinetidae</taxon>
        <taxon>Adineta</taxon>
    </lineage>
</organism>
<reference evidence="2" key="1">
    <citation type="submission" date="2021-02" db="EMBL/GenBank/DDBJ databases">
        <authorList>
            <person name="Nowell W R."/>
        </authorList>
    </citation>
    <scope>NUCLEOTIDE SEQUENCE</scope>
</reference>
<dbReference type="Proteomes" id="UP000663852">
    <property type="component" value="Unassembled WGS sequence"/>
</dbReference>
<dbReference type="AlphaFoldDB" id="A0A815VBI4"/>
<keyword evidence="3" id="KW-1185">Reference proteome</keyword>
<sequence>MKSGFSPLGQTQSRCDNNFQVFLNSACDQLGGWFEWWSNTRQVLCNVDGNTLFNIVNAFGPKAFNTAQQQSGCRG</sequence>
<dbReference type="EMBL" id="CAJNOJ010000736">
    <property type="protein sequence ID" value="CAF1516753.1"/>
    <property type="molecule type" value="Genomic_DNA"/>
</dbReference>
<evidence type="ECO:0000313" key="3">
    <source>
        <dbReference type="Proteomes" id="UP000663828"/>
    </source>
</evidence>
<dbReference type="OrthoDB" id="3935740at2759"/>
<protein>
    <submittedName>
        <fullName evidence="2">Uncharacterized protein</fullName>
    </submittedName>
</protein>
<dbReference type="InterPro" id="IPR036444">
    <property type="entry name" value="PLipase_A2_dom_sf"/>
</dbReference>
<comment type="caution">
    <text evidence="2">The sequence shown here is derived from an EMBL/GenBank/DDBJ whole genome shotgun (WGS) entry which is preliminary data.</text>
</comment>
<name>A0A815VBI4_ADIRI</name>
<evidence type="ECO:0000313" key="2">
    <source>
        <dbReference type="EMBL" id="CAF1528440.1"/>
    </source>
</evidence>
<dbReference type="GO" id="GO:0050482">
    <property type="term" value="P:arachidonate secretion"/>
    <property type="evidence" value="ECO:0007669"/>
    <property type="project" value="InterPro"/>
</dbReference>
<dbReference type="GO" id="GO:0004623">
    <property type="term" value="F:phospholipase A2 activity"/>
    <property type="evidence" value="ECO:0007669"/>
    <property type="project" value="InterPro"/>
</dbReference>
<dbReference type="Proteomes" id="UP000663828">
    <property type="component" value="Unassembled WGS sequence"/>
</dbReference>